<organism evidence="3 4">
    <name type="scientific">Chryseobacterium piscicola</name>
    <dbReference type="NCBI Taxonomy" id="551459"/>
    <lineage>
        <taxon>Bacteria</taxon>
        <taxon>Pseudomonadati</taxon>
        <taxon>Bacteroidota</taxon>
        <taxon>Flavobacteriia</taxon>
        <taxon>Flavobacteriales</taxon>
        <taxon>Weeksellaceae</taxon>
        <taxon>Chryseobacterium group</taxon>
        <taxon>Chryseobacterium</taxon>
    </lineage>
</organism>
<evidence type="ECO:0000313" key="5">
    <source>
        <dbReference type="Proteomes" id="UP000238314"/>
    </source>
</evidence>
<reference evidence="2 5" key="1">
    <citation type="submission" date="2016-11" db="EMBL/GenBank/DDBJ databases">
        <title>Whole genomes of Flavobacteriaceae.</title>
        <authorList>
            <person name="Stine C."/>
            <person name="Li C."/>
            <person name="Tadesse D."/>
        </authorList>
    </citation>
    <scope>NUCLEOTIDE SEQUENCE [LARGE SCALE GENOMIC DNA]</scope>
    <source>
        <strain evidence="2 5">DSM 21068</strain>
    </source>
</reference>
<feature type="transmembrane region" description="Helical" evidence="1">
    <location>
        <begin position="120"/>
        <end position="140"/>
    </location>
</feature>
<keyword evidence="1" id="KW-0472">Membrane</keyword>
<accession>A0A1N7N0P4</accession>
<dbReference type="RefSeq" id="WP_076451981.1">
    <property type="nucleotide sequence ID" value="NZ_FTOJ01000006.1"/>
</dbReference>
<reference evidence="4" key="3">
    <citation type="submission" date="2017-01" db="EMBL/GenBank/DDBJ databases">
        <authorList>
            <person name="Varghese N."/>
            <person name="Submissions S."/>
        </authorList>
    </citation>
    <scope>NUCLEOTIDE SEQUENCE [LARGE SCALE GENOMIC DNA]</scope>
    <source>
        <strain evidence="4">DSM 21068</strain>
    </source>
</reference>
<evidence type="ECO:0000256" key="1">
    <source>
        <dbReference type="SAM" id="Phobius"/>
    </source>
</evidence>
<dbReference type="EMBL" id="MUGO01000012">
    <property type="protein sequence ID" value="PQA93838.1"/>
    <property type="molecule type" value="Genomic_DNA"/>
</dbReference>
<evidence type="ECO:0000313" key="4">
    <source>
        <dbReference type="Proteomes" id="UP000186246"/>
    </source>
</evidence>
<evidence type="ECO:0000313" key="3">
    <source>
        <dbReference type="EMBL" id="SIS91947.1"/>
    </source>
</evidence>
<feature type="transmembrane region" description="Helical" evidence="1">
    <location>
        <begin position="152"/>
        <end position="173"/>
    </location>
</feature>
<dbReference type="OrthoDB" id="1249607at2"/>
<dbReference type="AlphaFoldDB" id="A0A1N7N0P4"/>
<reference evidence="3" key="2">
    <citation type="submission" date="2017-01" db="EMBL/GenBank/DDBJ databases">
        <authorList>
            <person name="Mah S.A."/>
            <person name="Swanson W.J."/>
            <person name="Moy G.W."/>
            <person name="Vacquier V.D."/>
        </authorList>
    </citation>
    <scope>NUCLEOTIDE SEQUENCE [LARGE SCALE GENOMIC DNA]</scope>
    <source>
        <strain evidence="3">DSM 21068</strain>
    </source>
</reference>
<feature type="transmembrane region" description="Helical" evidence="1">
    <location>
        <begin position="67"/>
        <end position="86"/>
    </location>
</feature>
<keyword evidence="5" id="KW-1185">Reference proteome</keyword>
<dbReference type="Proteomes" id="UP000186246">
    <property type="component" value="Unassembled WGS sequence"/>
</dbReference>
<gene>
    <name evidence="2" type="ORF">B0A70_08620</name>
    <name evidence="3" type="ORF">SAMN05421796_10692</name>
</gene>
<evidence type="ECO:0000313" key="2">
    <source>
        <dbReference type="EMBL" id="PQA93838.1"/>
    </source>
</evidence>
<proteinExistence type="predicted"/>
<protein>
    <recommendedName>
        <fullName evidence="6">DUF3278 domain-containing protein</fullName>
    </recommendedName>
</protein>
<dbReference type="Proteomes" id="UP000238314">
    <property type="component" value="Unassembled WGS sequence"/>
</dbReference>
<name>A0A1N7N0P4_9FLAO</name>
<sequence length="197" mass="23169">MNIDDLKETWNKENLETTPEISTNQRKSLNLPLGKMRKNMRIEFWSTIGIFVFAFGLMAVSPAPFKFNFYINLLVISMMFVTAFFFSKFFKLYKEMGNPSLNTYDGLKDLLHQLELNKQYYLSFYIAFVPFLVCEMIIVLEFIPRPIPLTNIQIACISIGSLVVGIFTLYYFGKWWFKIFYGKYIDKIKGLVDDLKK</sequence>
<keyword evidence="1" id="KW-1133">Transmembrane helix</keyword>
<feature type="transmembrane region" description="Helical" evidence="1">
    <location>
        <begin position="42"/>
        <end position="61"/>
    </location>
</feature>
<keyword evidence="1" id="KW-0812">Transmembrane</keyword>
<dbReference type="EMBL" id="FTOJ01000006">
    <property type="protein sequence ID" value="SIS91947.1"/>
    <property type="molecule type" value="Genomic_DNA"/>
</dbReference>
<evidence type="ECO:0008006" key="6">
    <source>
        <dbReference type="Google" id="ProtNLM"/>
    </source>
</evidence>